<dbReference type="AlphaFoldDB" id="A0A1I6UDS7"/>
<evidence type="ECO:0000256" key="1">
    <source>
        <dbReference type="SAM" id="Phobius"/>
    </source>
</evidence>
<keyword evidence="1" id="KW-0812">Transmembrane</keyword>
<proteinExistence type="predicted"/>
<keyword evidence="1" id="KW-0472">Membrane</keyword>
<reference evidence="2 3" key="1">
    <citation type="submission" date="2016-10" db="EMBL/GenBank/DDBJ databases">
        <authorList>
            <person name="de Groot N.N."/>
        </authorList>
    </citation>
    <scope>NUCLEOTIDE SEQUENCE [LARGE SCALE GENOMIC DNA]</scope>
    <source>
        <strain evidence="2 3">DSM 22789</strain>
    </source>
</reference>
<keyword evidence="3" id="KW-1185">Reference proteome</keyword>
<feature type="transmembrane region" description="Helical" evidence="1">
    <location>
        <begin position="12"/>
        <end position="31"/>
    </location>
</feature>
<sequence>MYRLTNTYRSIIAAALSVWMLMIIISGIVFIHKEVTSTGEVIIHIHPYDFTQKNKKHHHKSDSEIQYLNVVFTGTYLATANFVFEQAPTPFEYHIDYAELLVSYTFRKAFHPNLRGPPSIA</sequence>
<keyword evidence="1" id="KW-1133">Transmembrane helix</keyword>
<name>A0A1I6UDS7_9SPHI</name>
<dbReference type="OrthoDB" id="1121875at2"/>
<dbReference type="STRING" id="683125.SAMN05660206_108154"/>
<evidence type="ECO:0000313" key="3">
    <source>
        <dbReference type="Proteomes" id="UP000198785"/>
    </source>
</evidence>
<protein>
    <submittedName>
        <fullName evidence="2">Uncharacterized protein</fullName>
    </submittedName>
</protein>
<evidence type="ECO:0000313" key="2">
    <source>
        <dbReference type="EMBL" id="SFS99639.1"/>
    </source>
</evidence>
<organism evidence="2 3">
    <name type="scientific">Sphingobacterium wenxiniae</name>
    <dbReference type="NCBI Taxonomy" id="683125"/>
    <lineage>
        <taxon>Bacteria</taxon>
        <taxon>Pseudomonadati</taxon>
        <taxon>Bacteroidota</taxon>
        <taxon>Sphingobacteriia</taxon>
        <taxon>Sphingobacteriales</taxon>
        <taxon>Sphingobacteriaceae</taxon>
        <taxon>Sphingobacterium</taxon>
    </lineage>
</organism>
<accession>A0A1I6UDS7</accession>
<dbReference type="RefSeq" id="WP_139227589.1">
    <property type="nucleotide sequence ID" value="NZ_FOZZ01000008.1"/>
</dbReference>
<dbReference type="EMBL" id="FOZZ01000008">
    <property type="protein sequence ID" value="SFS99639.1"/>
    <property type="molecule type" value="Genomic_DNA"/>
</dbReference>
<gene>
    <name evidence="2" type="ORF">SAMN05660206_108154</name>
</gene>
<dbReference type="Proteomes" id="UP000198785">
    <property type="component" value="Unassembled WGS sequence"/>
</dbReference>